<accession>A0A3B6GQE0</accession>
<gene>
    <name evidence="1" type="primary">LOC123077002</name>
</gene>
<dbReference type="Gramene" id="TraesSTA3D03G01805440.1">
    <property type="protein sequence ID" value="TraesSTA3D03G01805440.1"/>
    <property type="gene ID" value="TraesSTA3D03G01805440"/>
</dbReference>
<dbReference type="Gramene" id="TraesARI3D03G01842610.1">
    <property type="protein sequence ID" value="TraesARI3D03G01842610.1"/>
    <property type="gene ID" value="TraesARI3D03G01842610"/>
</dbReference>
<dbReference type="Gramene" id="TraesCS3D02G055100.1">
    <property type="protein sequence ID" value="TraesCS3D02G055100.1"/>
    <property type="gene ID" value="TraesCS3D02G055100"/>
</dbReference>
<evidence type="ECO:0000313" key="1">
    <source>
        <dbReference type="EnsemblPlants" id="TraesCS3D02G055100.1"/>
    </source>
</evidence>
<dbReference type="RefSeq" id="XP_044355111.1">
    <property type="nucleotide sequence ID" value="XM_044499176.1"/>
</dbReference>
<protein>
    <submittedName>
        <fullName evidence="1">Uncharacterized protein</fullName>
    </submittedName>
</protein>
<dbReference type="Gramene" id="TraesCAD_scaffold_002596_01G000100.1">
    <property type="protein sequence ID" value="TraesCAD_scaffold_002596_01G000100.1"/>
    <property type="gene ID" value="TraesCAD_scaffold_002596_01G000100"/>
</dbReference>
<reference evidence="1" key="2">
    <citation type="submission" date="2018-10" db="UniProtKB">
        <authorList>
            <consortium name="EnsemblPlants"/>
        </authorList>
    </citation>
    <scope>IDENTIFICATION</scope>
</reference>
<name>A0A3B6GQE0_WHEAT</name>
<dbReference type="Gramene" id="TraesCS3D03G0102200.1">
    <property type="protein sequence ID" value="TraesCS3D03G0102200.1.CDS"/>
    <property type="gene ID" value="TraesCS3D03G0102200"/>
</dbReference>
<dbReference type="Gramene" id="TraesWEE_scaffold_047375_01G000100.1">
    <property type="protein sequence ID" value="TraesWEE_scaffold_047375_01G000100.1"/>
    <property type="gene ID" value="TraesWEE_scaffold_047375_01G000100"/>
</dbReference>
<reference evidence="1" key="1">
    <citation type="submission" date="2018-08" db="EMBL/GenBank/DDBJ databases">
        <authorList>
            <person name="Rossello M."/>
        </authorList>
    </citation>
    <scope>NUCLEOTIDE SEQUENCE [LARGE SCALE GENOMIC DNA]</scope>
    <source>
        <strain evidence="1">cv. Chinese Spring</strain>
    </source>
</reference>
<evidence type="ECO:0000313" key="2">
    <source>
        <dbReference type="Proteomes" id="UP000019116"/>
    </source>
</evidence>
<sequence>MAALRLASALRRLPARTGQLGSKQVVLPPLAGRTALLARARSLPHLPAAVRRFSDKSKGDLLDRAATVIKEGKVISRDITKGIEGLEDLIGRQLDVCSIELSATIRRQIRHSLEEASQVPWGHLGIQALAFLSVGGVLAYGGGTHLFNKFSAEVKKITDDAMIEAEKRAKELAKTEWAKETAQLYIDQGMKSITLYSLFFGRKVEGEKAKKTFFSRFFGRKEKDKKEEEEEVKK</sequence>
<dbReference type="AlphaFoldDB" id="A0A3B6GQE0"/>
<dbReference type="EnsemblPlants" id="TraesCS3D02G055100.1">
    <property type="protein sequence ID" value="TraesCS3D02G055100.1"/>
    <property type="gene ID" value="TraesCS3D02G055100"/>
</dbReference>
<dbReference type="OrthoDB" id="10490267at2759"/>
<proteinExistence type="predicted"/>
<keyword evidence="2" id="KW-1185">Reference proteome</keyword>
<dbReference type="Proteomes" id="UP000019116">
    <property type="component" value="Chromosome 3D"/>
</dbReference>
<dbReference type="GeneID" id="123077002"/>
<organism evidence="1">
    <name type="scientific">Triticum aestivum</name>
    <name type="common">Wheat</name>
    <dbReference type="NCBI Taxonomy" id="4565"/>
    <lineage>
        <taxon>Eukaryota</taxon>
        <taxon>Viridiplantae</taxon>
        <taxon>Streptophyta</taxon>
        <taxon>Embryophyta</taxon>
        <taxon>Tracheophyta</taxon>
        <taxon>Spermatophyta</taxon>
        <taxon>Magnoliopsida</taxon>
        <taxon>Liliopsida</taxon>
        <taxon>Poales</taxon>
        <taxon>Poaceae</taxon>
        <taxon>BOP clade</taxon>
        <taxon>Pooideae</taxon>
        <taxon>Triticodae</taxon>
        <taxon>Triticeae</taxon>
        <taxon>Triticinae</taxon>
        <taxon>Triticum</taxon>
    </lineage>
</organism>